<evidence type="ECO:0000256" key="1">
    <source>
        <dbReference type="SAM" id="SignalP"/>
    </source>
</evidence>
<feature type="chain" id="PRO_5029731574" description="Bacterial Ig-like domain (Group 2)" evidence="1">
    <location>
        <begin position="30"/>
        <end position="427"/>
    </location>
</feature>
<protein>
    <recommendedName>
        <fullName evidence="4">Bacterial Ig-like domain (Group 2)</fullName>
    </recommendedName>
</protein>
<evidence type="ECO:0000313" key="2">
    <source>
        <dbReference type="EMBL" id="KAA5230225.1"/>
    </source>
</evidence>
<evidence type="ECO:0008006" key="4">
    <source>
        <dbReference type="Google" id="ProtNLM"/>
    </source>
</evidence>
<organism evidence="2 3">
    <name type="scientific">Bacteroides finegoldii</name>
    <dbReference type="NCBI Taxonomy" id="338188"/>
    <lineage>
        <taxon>Bacteria</taxon>
        <taxon>Pseudomonadati</taxon>
        <taxon>Bacteroidota</taxon>
        <taxon>Bacteroidia</taxon>
        <taxon>Bacteroidales</taxon>
        <taxon>Bacteroidaceae</taxon>
        <taxon>Bacteroides</taxon>
    </lineage>
</organism>
<dbReference type="GeneID" id="92990351"/>
<accession>A0A7J4YP64</accession>
<name>A0A7J4YP64_9BACE</name>
<feature type="signal peptide" evidence="1">
    <location>
        <begin position="1"/>
        <end position="29"/>
    </location>
</feature>
<comment type="caution">
    <text evidence="2">The sequence shown here is derived from an EMBL/GenBank/DDBJ whole genome shotgun (WGS) entry which is preliminary data.</text>
</comment>
<dbReference type="AlphaFoldDB" id="A0A7J4YP64"/>
<gene>
    <name evidence="2" type="ORF">F2Z22_10300</name>
</gene>
<evidence type="ECO:0000313" key="3">
    <source>
        <dbReference type="Proteomes" id="UP000421791"/>
    </source>
</evidence>
<keyword evidence="1" id="KW-0732">Signal</keyword>
<dbReference type="RefSeq" id="WP_007749210.1">
    <property type="nucleotide sequence ID" value="NZ_JADOZO010000065.1"/>
</dbReference>
<dbReference type="Proteomes" id="UP000421791">
    <property type="component" value="Unassembled WGS sequence"/>
</dbReference>
<proteinExistence type="predicted"/>
<dbReference type="PROSITE" id="PS51257">
    <property type="entry name" value="PROKAR_LIPOPROTEIN"/>
    <property type="match status" value="1"/>
</dbReference>
<reference evidence="2 3" key="1">
    <citation type="journal article" date="2019" name="Nat. Med.">
        <title>A library of human gut bacterial isolates paired with longitudinal multiomics data enables mechanistic microbiome research.</title>
        <authorList>
            <person name="Poyet M."/>
            <person name="Groussin M."/>
            <person name="Gibbons S.M."/>
            <person name="Avila-Pacheco J."/>
            <person name="Jiang X."/>
            <person name="Kearney S.M."/>
            <person name="Perrotta A.R."/>
            <person name="Berdy B."/>
            <person name="Zhao S."/>
            <person name="Lieberman T.D."/>
            <person name="Swanson P.K."/>
            <person name="Smith M."/>
            <person name="Roesemann S."/>
            <person name="Alexander J.E."/>
            <person name="Rich S.A."/>
            <person name="Livny J."/>
            <person name="Vlamakis H."/>
            <person name="Clish C."/>
            <person name="Bullock K."/>
            <person name="Deik A."/>
            <person name="Scott J."/>
            <person name="Pierce K.A."/>
            <person name="Xavier R.J."/>
            <person name="Alm E.J."/>
        </authorList>
    </citation>
    <scope>NUCLEOTIDE SEQUENCE [LARGE SCALE GENOMIC DNA]</scope>
    <source>
        <strain evidence="2 3">BIOML-A6</strain>
    </source>
</reference>
<dbReference type="EMBL" id="VWAK01000014">
    <property type="protein sequence ID" value="KAA5230225.1"/>
    <property type="molecule type" value="Genomic_DNA"/>
</dbReference>
<sequence length="427" mass="46985">MKIKIDMSMKIIYKTMLMTVVVLSFFSCGNDDEPGIDTPPSNPELMVAEDALFVKIGEDTDAELEILQGGGEYNAFSTNENIAKAEVVDGKIMIKGISIGKTYIVVSDKNGYYEKKPILVGLTDVIELDKTEVEIESLLNISAYATVNIIEGNGGYKVVSDNPKVTVSASESGTITIMGKPEDIETPTTAAVTVTDVLGMISVFDVCISAHRTDVLKLDETNVEAEGAVGKSFAVTINVVDGNGGYKVVSDNQDIQVSVTALGAVKITGILKNSDTDLVATITVTDILNLKATCIIRVLPTDKTYTEEEIQAIVADNSRRYYLDDNDQIIGGLAVSFKNEQQNGQVTYGWEYYNVYYSLLTFSGDKSEGKKMDASFSYYSYFYPNYIYYQNEPVTLEIIKNDGRRIWGIFSFIKDEVSHRGYFCDSI</sequence>